<evidence type="ECO:0000313" key="3">
    <source>
        <dbReference type="Proteomes" id="UP000029917"/>
    </source>
</evidence>
<evidence type="ECO:0000256" key="1">
    <source>
        <dbReference type="SAM" id="Phobius"/>
    </source>
</evidence>
<accession>A0A099F2U1</accession>
<feature type="transmembrane region" description="Helical" evidence="1">
    <location>
        <begin position="6"/>
        <end position="22"/>
    </location>
</feature>
<dbReference type="EMBL" id="JRKS01000041">
    <property type="protein sequence ID" value="KGJ04536.1"/>
    <property type="molecule type" value="Genomic_DNA"/>
</dbReference>
<name>A0A099F2U1_9RHOB</name>
<sequence>MLGPVANLVFAVVVTLLASLMLRRNVGKRNRAVAVGFLIAVALVSFFGFRVVDRALYWRDRSHLEETPAPWMTLGYVGRSWRVPPPELARALGVEPMAVRGLTISEIARARGVPDSVILAELTARLASERPAAPGAE</sequence>
<dbReference type="RefSeq" id="WP_036720556.1">
    <property type="nucleotide sequence ID" value="NZ_JRKS01000041.1"/>
</dbReference>
<keyword evidence="1" id="KW-0472">Membrane</keyword>
<feature type="transmembrane region" description="Helical" evidence="1">
    <location>
        <begin position="34"/>
        <end position="52"/>
    </location>
</feature>
<evidence type="ECO:0000313" key="2">
    <source>
        <dbReference type="EMBL" id="KGJ04536.1"/>
    </source>
</evidence>
<proteinExistence type="predicted"/>
<comment type="caution">
    <text evidence="2">The sequence shown here is derived from an EMBL/GenBank/DDBJ whole genome shotgun (WGS) entry which is preliminary data.</text>
</comment>
<dbReference type="AlphaFoldDB" id="A0A099F2U1"/>
<keyword evidence="1" id="KW-0812">Transmembrane</keyword>
<organism evidence="2 3">
    <name type="scientific">Paracoccus sphaerophysae</name>
    <dbReference type="NCBI Taxonomy" id="690417"/>
    <lineage>
        <taxon>Bacteria</taxon>
        <taxon>Pseudomonadati</taxon>
        <taxon>Pseudomonadota</taxon>
        <taxon>Alphaproteobacteria</taxon>
        <taxon>Rhodobacterales</taxon>
        <taxon>Paracoccaceae</taxon>
        <taxon>Paracoccus</taxon>
    </lineage>
</organism>
<reference evidence="2 3" key="2">
    <citation type="submission" date="2014-10" db="EMBL/GenBank/DDBJ databases">
        <title>Paracoccus sanguinis sp. nov., isolated from clinical specimens of New York State patients.</title>
        <authorList>
            <person name="Mingle L.A."/>
            <person name="Cole J.A."/>
            <person name="Lapierre P."/>
            <person name="Musser K.A."/>
        </authorList>
    </citation>
    <scope>NUCLEOTIDE SEQUENCE [LARGE SCALE GENOMIC DNA]</scope>
    <source>
        <strain evidence="2 3">HAMBI 3106</strain>
    </source>
</reference>
<keyword evidence="3" id="KW-1185">Reference proteome</keyword>
<reference evidence="2 3" key="1">
    <citation type="submission" date="2014-09" db="EMBL/GenBank/DDBJ databases">
        <authorList>
            <person name="McGinnis J.M."/>
            <person name="Wolfgang W.J."/>
        </authorList>
    </citation>
    <scope>NUCLEOTIDE SEQUENCE [LARGE SCALE GENOMIC DNA]</scope>
    <source>
        <strain evidence="2 3">HAMBI 3106</strain>
    </source>
</reference>
<keyword evidence="1" id="KW-1133">Transmembrane helix</keyword>
<protein>
    <submittedName>
        <fullName evidence="2">Uncharacterized protein</fullName>
    </submittedName>
</protein>
<dbReference type="STRING" id="690417.IC63_12030"/>
<dbReference type="Proteomes" id="UP000029917">
    <property type="component" value="Unassembled WGS sequence"/>
</dbReference>
<gene>
    <name evidence="2" type="ORF">IC63_12030</name>
</gene>